<evidence type="ECO:0000256" key="5">
    <source>
        <dbReference type="RuleBase" id="RU369104"/>
    </source>
</evidence>
<keyword evidence="8" id="KW-1185">Reference proteome</keyword>
<evidence type="ECO:0000256" key="3">
    <source>
        <dbReference type="ARBA" id="ARBA00023163"/>
    </source>
</evidence>
<dbReference type="SUPFAM" id="SSF47459">
    <property type="entry name" value="HLH, helix-loop-helix DNA-binding domain"/>
    <property type="match status" value="1"/>
</dbReference>
<feature type="domain" description="BHLH" evidence="6">
    <location>
        <begin position="302"/>
        <end position="351"/>
    </location>
</feature>
<dbReference type="Pfam" id="PF00010">
    <property type="entry name" value="HLH"/>
    <property type="match status" value="1"/>
</dbReference>
<dbReference type="GO" id="GO:0000976">
    <property type="term" value="F:transcription cis-regulatory region binding"/>
    <property type="evidence" value="ECO:0007669"/>
    <property type="project" value="TreeGrafter"/>
</dbReference>
<dbReference type="PANTHER" id="PTHR11514">
    <property type="entry name" value="MYC"/>
    <property type="match status" value="1"/>
</dbReference>
<dbReference type="InterPro" id="IPR025610">
    <property type="entry name" value="MYC/MYB_N"/>
</dbReference>
<protein>
    <recommendedName>
        <fullName evidence="5">Transcription factor</fullName>
        <shortName evidence="5">bHLH transcription factor</shortName>
    </recommendedName>
    <alternativeName>
        <fullName evidence="5">Basic helix-loop-helix protein</fullName>
    </alternativeName>
</protein>
<sequence length="488" mass="54846">MDGVNISPSSSSSSIASFPVVTAPDTLQLKLQKLLQNQPQQWAYTIFWQAFKDGPKEPVSLSWGDGHFNNKKDPQPESDCGNFAIKEIQFLLEPDNRDDAEWFYGMSLTRSFIPGDGSVPGTAFGSNTVIWLSGVDQFRSFSCQRTNEAQIHGLRTLVCIPTANGVVELGSSFVIEESWDLAHQTLSLFGGGRVKLNNLGESHYNMVSFADIEFMASGLQDRDEGDDIRAADFKSMTPDDHQKYSKNVGKLCTNTGITTAMNKHVETTSEHSDSDCRLVLATTMKPKKKQHNLKAKKLSGRLPPVNHVEAERQRREKLNQRFYALRSVVPNVSRMDKASLLEDAVYYINKLKQKAKYLESQLHNRNNHQWKTNKVKIEPVDNTDHNTCRLYQPILKGKKMTIDNDNRSGFGEVEVKIVGEDAMIRVWSGNVDLPTAKLMNALRDMKAQVQHASMSCVNEMMVQDVVAKFPVVIDEDELKSDLVRKLAC</sequence>
<evidence type="ECO:0000256" key="1">
    <source>
        <dbReference type="ARBA" id="ARBA00004123"/>
    </source>
</evidence>
<dbReference type="Gene3D" id="4.10.280.10">
    <property type="entry name" value="Helix-loop-helix DNA-binding domain"/>
    <property type="match status" value="1"/>
</dbReference>
<keyword evidence="4 5" id="KW-0539">Nucleus</keyword>
<dbReference type="PANTHER" id="PTHR11514:SF40">
    <property type="entry name" value="TRANSCRIPTION FACTOR BHLH14"/>
    <property type="match status" value="1"/>
</dbReference>
<comment type="subcellular location">
    <subcellularLocation>
        <location evidence="1 5">Nucleus</location>
    </subcellularLocation>
</comment>
<dbReference type="InterPro" id="IPR045084">
    <property type="entry name" value="AIB/MYC-like"/>
</dbReference>
<dbReference type="InterPro" id="IPR036638">
    <property type="entry name" value="HLH_DNA-bd_sf"/>
</dbReference>
<dbReference type="GO" id="GO:0003700">
    <property type="term" value="F:DNA-binding transcription factor activity"/>
    <property type="evidence" value="ECO:0007669"/>
    <property type="project" value="InterPro"/>
</dbReference>
<proteinExistence type="predicted"/>
<dbReference type="AlphaFoldDB" id="A0A5N6NN97"/>
<accession>A0A5N6NN97</accession>
<dbReference type="PROSITE" id="PS50888">
    <property type="entry name" value="BHLH"/>
    <property type="match status" value="1"/>
</dbReference>
<evidence type="ECO:0000256" key="4">
    <source>
        <dbReference type="ARBA" id="ARBA00023242"/>
    </source>
</evidence>
<dbReference type="InterPro" id="IPR011598">
    <property type="entry name" value="bHLH_dom"/>
</dbReference>
<dbReference type="Proteomes" id="UP000326396">
    <property type="component" value="Linkage Group LG18"/>
</dbReference>
<dbReference type="GO" id="GO:0005634">
    <property type="term" value="C:nucleus"/>
    <property type="evidence" value="ECO:0007669"/>
    <property type="project" value="UniProtKB-SubCell"/>
</dbReference>
<dbReference type="GO" id="GO:0046983">
    <property type="term" value="F:protein dimerization activity"/>
    <property type="evidence" value="ECO:0007669"/>
    <property type="project" value="InterPro"/>
</dbReference>
<organism evidence="7 8">
    <name type="scientific">Mikania micrantha</name>
    <name type="common">bitter vine</name>
    <dbReference type="NCBI Taxonomy" id="192012"/>
    <lineage>
        <taxon>Eukaryota</taxon>
        <taxon>Viridiplantae</taxon>
        <taxon>Streptophyta</taxon>
        <taxon>Embryophyta</taxon>
        <taxon>Tracheophyta</taxon>
        <taxon>Spermatophyta</taxon>
        <taxon>Magnoliopsida</taxon>
        <taxon>eudicotyledons</taxon>
        <taxon>Gunneridae</taxon>
        <taxon>Pentapetalae</taxon>
        <taxon>asterids</taxon>
        <taxon>campanulids</taxon>
        <taxon>Asterales</taxon>
        <taxon>Asteraceae</taxon>
        <taxon>Asteroideae</taxon>
        <taxon>Heliantheae alliance</taxon>
        <taxon>Eupatorieae</taxon>
        <taxon>Mikania</taxon>
    </lineage>
</organism>
<name>A0A5N6NN97_9ASTR</name>
<evidence type="ECO:0000313" key="8">
    <source>
        <dbReference type="Proteomes" id="UP000326396"/>
    </source>
</evidence>
<dbReference type="Pfam" id="PF14215">
    <property type="entry name" value="bHLH-MYC_N"/>
    <property type="match status" value="1"/>
</dbReference>
<keyword evidence="3 5" id="KW-0804">Transcription</keyword>
<dbReference type="SMART" id="SM00353">
    <property type="entry name" value="HLH"/>
    <property type="match status" value="1"/>
</dbReference>
<dbReference type="OrthoDB" id="1926382at2759"/>
<dbReference type="EMBL" id="SZYD01000010">
    <property type="protein sequence ID" value="KAD4982766.1"/>
    <property type="molecule type" value="Genomic_DNA"/>
</dbReference>
<comment type="caution">
    <text evidence="7">The sequence shown here is derived from an EMBL/GenBank/DDBJ whole genome shotgun (WGS) entry which is preliminary data.</text>
</comment>
<evidence type="ECO:0000313" key="7">
    <source>
        <dbReference type="EMBL" id="KAD4982766.1"/>
    </source>
</evidence>
<reference evidence="7 8" key="1">
    <citation type="submission" date="2019-05" db="EMBL/GenBank/DDBJ databases">
        <title>Mikania micrantha, genome provides insights into the molecular mechanism of rapid growth.</title>
        <authorList>
            <person name="Liu B."/>
        </authorList>
    </citation>
    <scope>NUCLEOTIDE SEQUENCE [LARGE SCALE GENOMIC DNA]</scope>
    <source>
        <strain evidence="7">NLD-2019</strain>
        <tissue evidence="7">Leaf</tissue>
    </source>
</reference>
<evidence type="ECO:0000259" key="6">
    <source>
        <dbReference type="PROSITE" id="PS50888"/>
    </source>
</evidence>
<gene>
    <name evidence="7" type="ORF">E3N88_19437</name>
</gene>
<keyword evidence="2 5" id="KW-0805">Transcription regulation</keyword>
<evidence type="ECO:0000256" key="2">
    <source>
        <dbReference type="ARBA" id="ARBA00023015"/>
    </source>
</evidence>